<dbReference type="OrthoDB" id="10485018at2759"/>
<keyword evidence="2" id="KW-1185">Reference proteome</keyword>
<dbReference type="EMBL" id="MU004191">
    <property type="protein sequence ID" value="KAF2494093.1"/>
    <property type="molecule type" value="Genomic_DNA"/>
</dbReference>
<name>A0A6A6QQT4_9PEZI</name>
<dbReference type="Proteomes" id="UP000799750">
    <property type="component" value="Unassembled WGS sequence"/>
</dbReference>
<sequence length="90" mass="10024">MPNLSNIITCIATAFRAVSERHPPRLETIERAIKASAMFNTAKAEAKAVAKAARKAEGDAVYKAWMEHLRRNAGNLDPRNSPHQRFGPPW</sequence>
<protein>
    <submittedName>
        <fullName evidence="1">Uncharacterized protein</fullName>
    </submittedName>
</protein>
<dbReference type="AlphaFoldDB" id="A0A6A6QQT4"/>
<gene>
    <name evidence="1" type="ORF">BU16DRAFT_563039</name>
</gene>
<organism evidence="1 2">
    <name type="scientific">Lophium mytilinum</name>
    <dbReference type="NCBI Taxonomy" id="390894"/>
    <lineage>
        <taxon>Eukaryota</taxon>
        <taxon>Fungi</taxon>
        <taxon>Dikarya</taxon>
        <taxon>Ascomycota</taxon>
        <taxon>Pezizomycotina</taxon>
        <taxon>Dothideomycetes</taxon>
        <taxon>Pleosporomycetidae</taxon>
        <taxon>Mytilinidiales</taxon>
        <taxon>Mytilinidiaceae</taxon>
        <taxon>Lophium</taxon>
    </lineage>
</organism>
<accession>A0A6A6QQT4</accession>
<reference evidence="1" key="1">
    <citation type="journal article" date="2020" name="Stud. Mycol.">
        <title>101 Dothideomycetes genomes: a test case for predicting lifestyles and emergence of pathogens.</title>
        <authorList>
            <person name="Haridas S."/>
            <person name="Albert R."/>
            <person name="Binder M."/>
            <person name="Bloem J."/>
            <person name="Labutti K."/>
            <person name="Salamov A."/>
            <person name="Andreopoulos B."/>
            <person name="Baker S."/>
            <person name="Barry K."/>
            <person name="Bills G."/>
            <person name="Bluhm B."/>
            <person name="Cannon C."/>
            <person name="Castanera R."/>
            <person name="Culley D."/>
            <person name="Daum C."/>
            <person name="Ezra D."/>
            <person name="Gonzalez J."/>
            <person name="Henrissat B."/>
            <person name="Kuo A."/>
            <person name="Liang C."/>
            <person name="Lipzen A."/>
            <person name="Lutzoni F."/>
            <person name="Magnuson J."/>
            <person name="Mondo S."/>
            <person name="Nolan M."/>
            <person name="Ohm R."/>
            <person name="Pangilinan J."/>
            <person name="Park H.-J."/>
            <person name="Ramirez L."/>
            <person name="Alfaro M."/>
            <person name="Sun H."/>
            <person name="Tritt A."/>
            <person name="Yoshinaga Y."/>
            <person name="Zwiers L.-H."/>
            <person name="Turgeon B."/>
            <person name="Goodwin S."/>
            <person name="Spatafora J."/>
            <person name="Crous P."/>
            <person name="Grigoriev I."/>
        </authorList>
    </citation>
    <scope>NUCLEOTIDE SEQUENCE</scope>
    <source>
        <strain evidence="1">CBS 269.34</strain>
    </source>
</reference>
<proteinExistence type="predicted"/>
<evidence type="ECO:0000313" key="1">
    <source>
        <dbReference type="EMBL" id="KAF2494093.1"/>
    </source>
</evidence>
<evidence type="ECO:0000313" key="2">
    <source>
        <dbReference type="Proteomes" id="UP000799750"/>
    </source>
</evidence>